<feature type="domain" description="HD" evidence="1">
    <location>
        <begin position="76"/>
        <end position="190"/>
    </location>
</feature>
<accession>A0A0R2HEG2</accession>
<dbReference type="AlphaFoldDB" id="A0A0R2HEG2"/>
<evidence type="ECO:0000313" key="2">
    <source>
        <dbReference type="EMBL" id="KRN49942.1"/>
    </source>
</evidence>
<dbReference type="SUPFAM" id="SSF109604">
    <property type="entry name" value="HD-domain/PDEase-like"/>
    <property type="match status" value="1"/>
</dbReference>
<keyword evidence="3" id="KW-1185">Reference proteome</keyword>
<evidence type="ECO:0000259" key="1">
    <source>
        <dbReference type="PROSITE" id="PS51831"/>
    </source>
</evidence>
<dbReference type="Pfam" id="PF01966">
    <property type="entry name" value="HD"/>
    <property type="match status" value="1"/>
</dbReference>
<dbReference type="InterPro" id="IPR003607">
    <property type="entry name" value="HD/PDEase_dom"/>
</dbReference>
<dbReference type="Pfam" id="PF19276">
    <property type="entry name" value="HD_assoc_2"/>
    <property type="match status" value="1"/>
</dbReference>
<dbReference type="CDD" id="cd00077">
    <property type="entry name" value="HDc"/>
    <property type="match status" value="1"/>
</dbReference>
<dbReference type="EMBL" id="JQBL01000017">
    <property type="protein sequence ID" value="KRN49942.1"/>
    <property type="molecule type" value="Genomic_DNA"/>
</dbReference>
<dbReference type="SMART" id="SM00471">
    <property type="entry name" value="HDc"/>
    <property type="match status" value="1"/>
</dbReference>
<dbReference type="GO" id="GO:0008832">
    <property type="term" value="F:dGTPase activity"/>
    <property type="evidence" value="ECO:0007669"/>
    <property type="project" value="TreeGrafter"/>
</dbReference>
<protein>
    <submittedName>
        <fullName evidence="2">Metal-dependent phosphohydrolase</fullName>
    </submittedName>
</protein>
<keyword evidence="2" id="KW-0378">Hydrolase</keyword>
<reference evidence="2 3" key="1">
    <citation type="journal article" date="2015" name="Genome Announc.">
        <title>Expanding the biotechnology potential of lactobacilli through comparative genomics of 213 strains and associated genera.</title>
        <authorList>
            <person name="Sun Z."/>
            <person name="Harris H.M."/>
            <person name="McCann A."/>
            <person name="Guo C."/>
            <person name="Argimon S."/>
            <person name="Zhang W."/>
            <person name="Yang X."/>
            <person name="Jeffery I.B."/>
            <person name="Cooney J.C."/>
            <person name="Kagawa T.F."/>
            <person name="Liu W."/>
            <person name="Song Y."/>
            <person name="Salvetti E."/>
            <person name="Wrobel A."/>
            <person name="Rasinkangas P."/>
            <person name="Parkhill J."/>
            <person name="Rea M.C."/>
            <person name="O'Sullivan O."/>
            <person name="Ritari J."/>
            <person name="Douillard F.P."/>
            <person name="Paul Ross R."/>
            <person name="Yang R."/>
            <person name="Briner A.E."/>
            <person name="Felis G.E."/>
            <person name="de Vos W.M."/>
            <person name="Barrangou R."/>
            <person name="Klaenhammer T.R."/>
            <person name="Caufield P.W."/>
            <person name="Cui Y."/>
            <person name="Zhang H."/>
            <person name="O'Toole P.W."/>
        </authorList>
    </citation>
    <scope>NUCLEOTIDE SEQUENCE [LARGE SCALE GENOMIC DNA]</scope>
    <source>
        <strain evidence="2 3">DSM 20405</strain>
    </source>
</reference>
<organism evidence="2 3">
    <name type="scientific">Kandleria vitulina DSM 20405</name>
    <dbReference type="NCBI Taxonomy" id="1410657"/>
    <lineage>
        <taxon>Bacteria</taxon>
        <taxon>Bacillati</taxon>
        <taxon>Bacillota</taxon>
        <taxon>Erysipelotrichia</taxon>
        <taxon>Erysipelotrichales</taxon>
        <taxon>Coprobacillaceae</taxon>
        <taxon>Kandleria</taxon>
    </lineage>
</organism>
<sequence>MIECTKGVISMRKEDFRLDDVKLFDSKVFRDVIHGYVRVEHTPIWKLINTPQMQRLRRIKQLGGTYMVFPTAEHSRFVHSLGVYEIVRNIINLEQVKDHINDYEKLTVMCAGLLHDIGHGPFSHSFESAMRTNHEEMTVKIIKETEVGDILRDIHPDLPEDVANIIEHKGKPMLVQMVSSQCDSDRMDYLLRDSYACGVTYGQFDMSRILRTLRIVDDRIVFKESGVQAIEDYILARYHMYWQVYYHPTARSHEQLLYAIIRRIRDLYEEGYSFHVAMDYLEPLLKGDFSVEQYEDVDENMMLTYFTYFKKEKDAILRDLCTRYMDRHLLKYRTYHHKEDIAEIKALSDKEGYDSRYYVASDFTKNVPYRHFELGNNIMDIEILEEDGTIVTLPDKSEIVNAILHAKEKEDEKIFFVKELKPQVEEYYEKKDLL</sequence>
<dbReference type="InterPro" id="IPR006674">
    <property type="entry name" value="HD_domain"/>
</dbReference>
<dbReference type="InterPro" id="IPR045509">
    <property type="entry name" value="HD_assoc_2"/>
</dbReference>
<dbReference type="GO" id="GO:0006203">
    <property type="term" value="P:dGTP catabolic process"/>
    <property type="evidence" value="ECO:0007669"/>
    <property type="project" value="TreeGrafter"/>
</dbReference>
<dbReference type="Gene3D" id="1.10.3210.10">
    <property type="entry name" value="Hypothetical protein af1432"/>
    <property type="match status" value="1"/>
</dbReference>
<dbReference type="PROSITE" id="PS51831">
    <property type="entry name" value="HD"/>
    <property type="match status" value="1"/>
</dbReference>
<dbReference type="Proteomes" id="UP000051841">
    <property type="component" value="Unassembled WGS sequence"/>
</dbReference>
<comment type="caution">
    <text evidence="2">The sequence shown here is derived from an EMBL/GenBank/DDBJ whole genome shotgun (WGS) entry which is preliminary data.</text>
</comment>
<dbReference type="InterPro" id="IPR050135">
    <property type="entry name" value="dGTPase-like"/>
</dbReference>
<proteinExistence type="predicted"/>
<dbReference type="PANTHER" id="PTHR11373">
    <property type="entry name" value="DEOXYNUCLEOSIDE TRIPHOSPHATE TRIPHOSPHOHYDROLASE"/>
    <property type="match status" value="1"/>
</dbReference>
<name>A0A0R2HEG2_9FIRM</name>
<gene>
    <name evidence="2" type="ORF">IV49_GL000549</name>
</gene>
<evidence type="ECO:0000313" key="3">
    <source>
        <dbReference type="Proteomes" id="UP000051841"/>
    </source>
</evidence>
<dbReference type="PANTHER" id="PTHR11373:SF4">
    <property type="entry name" value="DEOXYNUCLEOSIDE TRIPHOSPHATE TRIPHOSPHOHYDROLASE SAMHD1"/>
    <property type="match status" value="1"/>
</dbReference>
<dbReference type="PATRIC" id="fig|1410657.5.peg.575"/>